<keyword evidence="3" id="KW-1185">Reference proteome</keyword>
<dbReference type="Proteomes" id="UP000242886">
    <property type="component" value="Chromosome SDENCHOL"/>
</dbReference>
<proteinExistence type="predicted"/>
<dbReference type="AlphaFoldDB" id="A0A7Z7HS61"/>
<feature type="region of interest" description="Disordered" evidence="1">
    <location>
        <begin position="1"/>
        <end position="42"/>
    </location>
</feature>
<reference evidence="2" key="1">
    <citation type="submission" date="2017-03" db="EMBL/GenBank/DDBJ databases">
        <authorList>
            <consortium name="AG Boll"/>
        </authorList>
    </citation>
    <scope>NUCLEOTIDE SEQUENCE [LARGE SCALE GENOMIC DNA]</scope>
    <source>
        <strain evidence="2">Chol</strain>
    </source>
</reference>
<dbReference type="EMBL" id="LT837803">
    <property type="protein sequence ID" value="SMB24374.1"/>
    <property type="molecule type" value="Genomic_DNA"/>
</dbReference>
<protein>
    <submittedName>
        <fullName evidence="2">Uncharacterized protein</fullName>
    </submittedName>
</protein>
<feature type="compositionally biased region" description="Polar residues" evidence="1">
    <location>
        <begin position="22"/>
        <end position="33"/>
    </location>
</feature>
<evidence type="ECO:0000313" key="2">
    <source>
        <dbReference type="EMBL" id="SMB24374.1"/>
    </source>
</evidence>
<accession>A0A7Z7HS61</accession>
<feature type="compositionally biased region" description="Low complexity" evidence="1">
    <location>
        <begin position="8"/>
        <end position="21"/>
    </location>
</feature>
<evidence type="ECO:0000256" key="1">
    <source>
        <dbReference type="SAM" id="MobiDB-lite"/>
    </source>
</evidence>
<evidence type="ECO:0000313" key="3">
    <source>
        <dbReference type="Proteomes" id="UP000242886"/>
    </source>
</evidence>
<name>A0A7Z7HS61_9PROT</name>
<gene>
    <name evidence="2" type="ORF">SDENCHOL_11050</name>
</gene>
<organism evidence="2 3">
    <name type="scientific">Sterolibacterium denitrificans</name>
    <dbReference type="NCBI Taxonomy" id="157592"/>
    <lineage>
        <taxon>Bacteria</taxon>
        <taxon>Pseudomonadati</taxon>
        <taxon>Pseudomonadota</taxon>
        <taxon>Betaproteobacteria</taxon>
        <taxon>Nitrosomonadales</taxon>
        <taxon>Sterolibacteriaceae</taxon>
        <taxon>Sterolibacterium</taxon>
    </lineage>
</organism>
<sequence length="100" mass="10266">MFEPSAPPTSTASANPPVTSAGQPLSTNGTASIASMRDRRSEKMPVRVDCAGCAGYSASVFWICVARIMLGGLLLQAATYDGCHSSLSYPKAQGAGQVPS</sequence>